<dbReference type="SMART" id="SM00487">
    <property type="entry name" value="DEXDc"/>
    <property type="match status" value="1"/>
</dbReference>
<dbReference type="PROSITE" id="PS51192">
    <property type="entry name" value="HELICASE_ATP_BIND_1"/>
    <property type="match status" value="1"/>
</dbReference>
<organism evidence="14 15">
    <name type="scientific">Hypholoma sublateritium (strain FD-334 SS-4)</name>
    <dbReference type="NCBI Taxonomy" id="945553"/>
    <lineage>
        <taxon>Eukaryota</taxon>
        <taxon>Fungi</taxon>
        <taxon>Dikarya</taxon>
        <taxon>Basidiomycota</taxon>
        <taxon>Agaricomycotina</taxon>
        <taxon>Agaricomycetes</taxon>
        <taxon>Agaricomycetidae</taxon>
        <taxon>Agaricales</taxon>
        <taxon>Agaricineae</taxon>
        <taxon>Strophariaceae</taxon>
        <taxon>Hypholoma</taxon>
    </lineage>
</organism>
<evidence type="ECO:0000259" key="12">
    <source>
        <dbReference type="PROSITE" id="PS51192"/>
    </source>
</evidence>
<dbReference type="Pfam" id="PF00271">
    <property type="entry name" value="Helicase_C"/>
    <property type="match status" value="1"/>
</dbReference>
<dbReference type="InterPro" id="IPR038718">
    <property type="entry name" value="SNF2-like_sf"/>
</dbReference>
<dbReference type="GO" id="GO:0003678">
    <property type="term" value="F:DNA helicase activity"/>
    <property type="evidence" value="ECO:0007669"/>
    <property type="project" value="UniProtKB-EC"/>
</dbReference>
<evidence type="ECO:0000259" key="13">
    <source>
        <dbReference type="PROSITE" id="PS51194"/>
    </source>
</evidence>
<sequence>MLSASESKAENKRQALEQLRFNKNNRLANRLQSPAIPPSAQPDSSHQPVFPTPPTQSRDATLPSRFFPSAPSSFGNVLVPNSSPISSEDPVSKPYQPYGHSTRPESSSSSNLLFANGWKQTRGNLASDPLSAPSGFISNDALLHAPLRRNRNGDEGASHIEGPPRKKINRGTSNDAFLIPESPPSPDIQRVGHRGLGRSIGMDAMSISSDDSIPEPSQILAGPSKPRLMKIRPSASQEAPPLSDLPVQDKDFIAFRFMNPLETTNRIQAAWNQAGRNQTKAARFLADPTWSPSLPTSPSFTDSGHGGRVKEVDEVQKAQRVANKEKGKRSMIYANRPVLDTKIPATPPAAKNIIDLSISVPATPVSPSTPAIKGPSRRRAKKLVIHSDSESAFEDSDDDASSSKFQRSQNTYELRALDYLNTSGSEALQELTGCTPEQATAIIELRPFDSADDVRTKLGQSKKKAGSSSLTPRMFEDCSEMLKGYGAVDTVLEDCERIGSSLRSTISSWSTDTSSSAESLVDGALTLVSIAQLAKRKTQSYLTTQPRLLNKDVLLKEYQLLGVNWLNLLYRSNLSCILADEMGLGKTIQVISFFAHLKEQGGKGPHLIVVPSSTLENWCREFARFAPSIEVQTYYADKNQRPLLRQTLLDTQRCQSKISEGWEVLITTYNLAQGDDRDRSFFRKINWDCCVYDEGHVLKNFQSQRYQSLLKFGSHWRLLLTGTPLQNNLQELVSLLNFILPKQFAGSIDSLRAIFKVKGDTKVTLLSQERISRAKKMMTPFVLRRRKDQVLKDLPNKTERIEWCDMTDLQRSIYRDTLQRSRKTVLEVSAAYSAEPVPSKPPKKSKPALRQKEKSYSENSSNVLMDLRKAASHPMLFRTRFTDETLTGITKQLLKEPDFKRRGAIFDLVKEDMSVMTDSELQIFCASYKSTQKYLQEQECYVDAGKVQALLGLLVDYTQQGRKVLIFSQFTQILDILRVILDHHHYKFLILTGSTPVDVRQSLVDEFTEDESISVFLLSTKAGGMGINLTAASVVIMFDQDFNPHNDRQAQDRAYRIGQKRDVEVVKLISRGTIEEDMLRLGETKLALDEAVAGDTEEREESAPERAMKTSLMNVLREQFEREQTVGSAVPSKR</sequence>
<dbReference type="InterPro" id="IPR000330">
    <property type="entry name" value="SNF2_N"/>
</dbReference>
<dbReference type="FunFam" id="3.40.50.10810:FF:000014">
    <property type="entry name" value="SWI/SNF-related matrix-associated actin-dependent regulator of chromatin subfamily A containing DEAD/H box 1"/>
    <property type="match status" value="1"/>
</dbReference>
<dbReference type="OrthoDB" id="5857104at2759"/>
<keyword evidence="9" id="KW-0238">DNA-binding</keyword>
<dbReference type="InterPro" id="IPR001650">
    <property type="entry name" value="Helicase_C-like"/>
</dbReference>
<keyword evidence="4" id="KW-0547">Nucleotide-binding</keyword>
<dbReference type="AlphaFoldDB" id="A0A0D2N5F4"/>
<feature type="compositionally biased region" description="Polar residues" evidence="11">
    <location>
        <begin position="21"/>
        <end position="32"/>
    </location>
</feature>
<feature type="domain" description="Helicase C-terminal" evidence="13">
    <location>
        <begin position="949"/>
        <end position="1104"/>
    </location>
</feature>
<dbReference type="Gene3D" id="3.40.50.300">
    <property type="entry name" value="P-loop containing nucleotide triphosphate hydrolases"/>
    <property type="match status" value="1"/>
</dbReference>
<keyword evidence="7" id="KW-0067">ATP-binding</keyword>
<reference evidence="15" key="1">
    <citation type="submission" date="2014-04" db="EMBL/GenBank/DDBJ databases">
        <title>Evolutionary Origins and Diversification of the Mycorrhizal Mutualists.</title>
        <authorList>
            <consortium name="DOE Joint Genome Institute"/>
            <consortium name="Mycorrhizal Genomics Consortium"/>
            <person name="Kohler A."/>
            <person name="Kuo A."/>
            <person name="Nagy L.G."/>
            <person name="Floudas D."/>
            <person name="Copeland A."/>
            <person name="Barry K.W."/>
            <person name="Cichocki N."/>
            <person name="Veneault-Fourrey C."/>
            <person name="LaButti K."/>
            <person name="Lindquist E.A."/>
            <person name="Lipzen A."/>
            <person name="Lundell T."/>
            <person name="Morin E."/>
            <person name="Murat C."/>
            <person name="Riley R."/>
            <person name="Ohm R."/>
            <person name="Sun H."/>
            <person name="Tunlid A."/>
            <person name="Henrissat B."/>
            <person name="Grigoriev I.V."/>
            <person name="Hibbett D.S."/>
            <person name="Martin F."/>
        </authorList>
    </citation>
    <scope>NUCLEOTIDE SEQUENCE [LARGE SCALE GENOMIC DNA]</scope>
    <source>
        <strain evidence="15">FD-334 SS-4</strain>
    </source>
</reference>
<keyword evidence="6" id="KW-0347">Helicase</keyword>
<dbReference type="Gene3D" id="3.40.50.10810">
    <property type="entry name" value="Tandem AAA-ATPase domain"/>
    <property type="match status" value="1"/>
</dbReference>
<protein>
    <recommendedName>
        <fullName evidence="3">DNA helicase</fullName>
        <ecNumber evidence="3">3.6.4.12</ecNumber>
    </recommendedName>
</protein>
<feature type="compositionally biased region" description="Low complexity" evidence="11">
    <location>
        <begin position="63"/>
        <end position="74"/>
    </location>
</feature>
<evidence type="ECO:0000256" key="7">
    <source>
        <dbReference type="ARBA" id="ARBA00022840"/>
    </source>
</evidence>
<dbReference type="SUPFAM" id="SSF81585">
    <property type="entry name" value="PsbU/PolX domain-like"/>
    <property type="match status" value="1"/>
</dbReference>
<comment type="subcellular location">
    <subcellularLocation>
        <location evidence="1">Nucleus</location>
    </subcellularLocation>
</comment>
<evidence type="ECO:0000256" key="8">
    <source>
        <dbReference type="ARBA" id="ARBA00022853"/>
    </source>
</evidence>
<feature type="region of interest" description="Disordered" evidence="11">
    <location>
        <begin position="1"/>
        <end position="111"/>
    </location>
</feature>
<dbReference type="EC" id="3.6.4.12" evidence="3"/>
<evidence type="ECO:0000256" key="6">
    <source>
        <dbReference type="ARBA" id="ARBA00022806"/>
    </source>
</evidence>
<evidence type="ECO:0000256" key="2">
    <source>
        <dbReference type="ARBA" id="ARBA00007025"/>
    </source>
</evidence>
<dbReference type="OMA" id="MMLDVVE"/>
<dbReference type="CDD" id="cd18793">
    <property type="entry name" value="SF2_C_SNF"/>
    <property type="match status" value="1"/>
</dbReference>
<feature type="region of interest" description="Disordered" evidence="11">
    <location>
        <begin position="288"/>
        <end position="308"/>
    </location>
</feature>
<dbReference type="GO" id="GO:0016787">
    <property type="term" value="F:hydrolase activity"/>
    <property type="evidence" value="ECO:0007669"/>
    <property type="project" value="UniProtKB-KW"/>
</dbReference>
<dbReference type="GO" id="GO:0003677">
    <property type="term" value="F:DNA binding"/>
    <property type="evidence" value="ECO:0007669"/>
    <property type="project" value="UniProtKB-KW"/>
</dbReference>
<dbReference type="GO" id="GO:0005634">
    <property type="term" value="C:nucleus"/>
    <property type="evidence" value="ECO:0007669"/>
    <property type="project" value="UniProtKB-SubCell"/>
</dbReference>
<gene>
    <name evidence="14" type="ORF">HYPSUDRAFT_208718</name>
</gene>
<feature type="compositionally biased region" description="Low complexity" evidence="11">
    <location>
        <begin position="288"/>
        <end position="303"/>
    </location>
</feature>
<name>A0A0D2N5F4_HYPSF</name>
<dbReference type="GO" id="GO:0140658">
    <property type="term" value="F:ATP-dependent chromatin remodeler activity"/>
    <property type="evidence" value="ECO:0007669"/>
    <property type="project" value="UniProtKB-ARBA"/>
</dbReference>
<evidence type="ECO:0000313" key="14">
    <source>
        <dbReference type="EMBL" id="KJA14409.1"/>
    </source>
</evidence>
<evidence type="ECO:0000256" key="3">
    <source>
        <dbReference type="ARBA" id="ARBA00012551"/>
    </source>
</evidence>
<dbReference type="SUPFAM" id="SSF52540">
    <property type="entry name" value="P-loop containing nucleoside triphosphate hydrolases"/>
    <property type="match status" value="2"/>
</dbReference>
<dbReference type="InterPro" id="IPR014001">
    <property type="entry name" value="Helicase_ATP-bd"/>
</dbReference>
<proteinExistence type="inferred from homology"/>
<evidence type="ECO:0000256" key="11">
    <source>
        <dbReference type="SAM" id="MobiDB-lite"/>
    </source>
</evidence>
<dbReference type="Proteomes" id="UP000054270">
    <property type="component" value="Unassembled WGS sequence"/>
</dbReference>
<evidence type="ECO:0000256" key="4">
    <source>
        <dbReference type="ARBA" id="ARBA00022741"/>
    </source>
</evidence>
<evidence type="ECO:0000313" key="15">
    <source>
        <dbReference type="Proteomes" id="UP000054270"/>
    </source>
</evidence>
<feature type="domain" description="Helicase ATP-binding" evidence="12">
    <location>
        <begin position="567"/>
        <end position="742"/>
    </location>
</feature>
<dbReference type="PROSITE" id="PS51194">
    <property type="entry name" value="HELICASE_CTER"/>
    <property type="match status" value="1"/>
</dbReference>
<dbReference type="STRING" id="945553.A0A0D2N5F4"/>
<keyword evidence="10" id="KW-0539">Nucleus</keyword>
<dbReference type="PANTHER" id="PTHR10799">
    <property type="entry name" value="SNF2/RAD54 HELICASE FAMILY"/>
    <property type="match status" value="1"/>
</dbReference>
<evidence type="ECO:0000256" key="10">
    <source>
        <dbReference type="ARBA" id="ARBA00023242"/>
    </source>
</evidence>
<evidence type="ECO:0000256" key="5">
    <source>
        <dbReference type="ARBA" id="ARBA00022801"/>
    </source>
</evidence>
<dbReference type="GO" id="GO:0005694">
    <property type="term" value="C:chromosome"/>
    <property type="evidence" value="ECO:0007669"/>
    <property type="project" value="UniProtKB-ARBA"/>
</dbReference>
<dbReference type="GO" id="GO:0005524">
    <property type="term" value="F:ATP binding"/>
    <property type="evidence" value="ECO:0007669"/>
    <property type="project" value="UniProtKB-KW"/>
</dbReference>
<dbReference type="Pfam" id="PF00176">
    <property type="entry name" value="SNF2-rel_dom"/>
    <property type="match status" value="1"/>
</dbReference>
<keyword evidence="8" id="KW-0156">Chromatin regulator</keyword>
<keyword evidence="15" id="KW-1185">Reference proteome</keyword>
<dbReference type="EMBL" id="KN817680">
    <property type="protein sequence ID" value="KJA14409.1"/>
    <property type="molecule type" value="Genomic_DNA"/>
</dbReference>
<dbReference type="SMART" id="SM00490">
    <property type="entry name" value="HELICc"/>
    <property type="match status" value="1"/>
</dbReference>
<evidence type="ECO:0000256" key="9">
    <source>
        <dbReference type="ARBA" id="ARBA00023125"/>
    </source>
</evidence>
<evidence type="ECO:0000256" key="1">
    <source>
        <dbReference type="ARBA" id="ARBA00004123"/>
    </source>
</evidence>
<dbReference type="InterPro" id="IPR027417">
    <property type="entry name" value="P-loop_NTPase"/>
</dbReference>
<feature type="compositionally biased region" description="Acidic residues" evidence="11">
    <location>
        <begin position="391"/>
        <end position="400"/>
    </location>
</feature>
<comment type="similarity">
    <text evidence="2">Belongs to the SNF2/RAD54 helicase family.</text>
</comment>
<keyword evidence="5" id="KW-0378">Hydrolase</keyword>
<accession>A0A0D2N5F4</accession>
<dbReference type="InterPro" id="IPR049730">
    <property type="entry name" value="SNF2/RAD54-like_C"/>
</dbReference>
<feature type="region of interest" description="Disordered" evidence="11">
    <location>
        <begin position="386"/>
        <end position="406"/>
    </location>
</feature>
<feature type="region of interest" description="Disordered" evidence="11">
    <location>
        <begin position="835"/>
        <end position="859"/>
    </location>
</feature>